<dbReference type="PANTHER" id="PTHR24056">
    <property type="entry name" value="CELL DIVISION PROTEIN KINASE"/>
    <property type="match status" value="1"/>
</dbReference>
<dbReference type="SMART" id="SM00220">
    <property type="entry name" value="S_TKc"/>
    <property type="match status" value="1"/>
</dbReference>
<dbReference type="CDD" id="cd07829">
    <property type="entry name" value="STKc_CDK_like"/>
    <property type="match status" value="1"/>
</dbReference>
<comment type="caution">
    <text evidence="9">The sequence shown here is derived from an EMBL/GenBank/DDBJ whole genome shotgun (WGS) entry which is preliminary data.</text>
</comment>
<evidence type="ECO:0000256" key="1">
    <source>
        <dbReference type="ARBA" id="ARBA00006485"/>
    </source>
</evidence>
<keyword evidence="2" id="KW-0808">Transferase</keyword>
<dbReference type="Gene3D" id="1.10.510.10">
    <property type="entry name" value="Transferase(Phosphotransferase) domain 1"/>
    <property type="match status" value="1"/>
</dbReference>
<dbReference type="InterPro" id="IPR000719">
    <property type="entry name" value="Prot_kinase_dom"/>
</dbReference>
<dbReference type="Gene3D" id="3.30.200.20">
    <property type="entry name" value="Phosphorylase Kinase, domain 1"/>
    <property type="match status" value="1"/>
</dbReference>
<sequence>MNQIDEYEIIEKIGQGAYGQVFKAWDRANNVMVALKMISMENENEGVPVNVIREISILREMQHPNIVSLRDVKHIGKHLFLVFEYLDMDFKKYIDSCTDIAQRPLMTFLHQILCGLAYCHSNGVLHRDLKPHNLLVDCSTGTIKLADFGLARLFCNSIRPYTNQVVTLKYRPPELLLGSRDYLTAVDVWSVGCIFAEMVNRKPLFPGKSEIDQLRVIFSIMGSPDEDNWPGITSLTYYQPVNFPELPPKDLATFVPDLDPVGVDLLSKMLCLDPNKRITVENALEHEYFKID</sequence>
<evidence type="ECO:0000256" key="7">
    <source>
        <dbReference type="RuleBase" id="RU000304"/>
    </source>
</evidence>
<accession>A0ABQ8HGW1</accession>
<organism evidence="9 10">
    <name type="scientific">Xanthoceras sorbifolium</name>
    <dbReference type="NCBI Taxonomy" id="99658"/>
    <lineage>
        <taxon>Eukaryota</taxon>
        <taxon>Viridiplantae</taxon>
        <taxon>Streptophyta</taxon>
        <taxon>Embryophyta</taxon>
        <taxon>Tracheophyta</taxon>
        <taxon>Spermatophyta</taxon>
        <taxon>Magnoliopsida</taxon>
        <taxon>eudicotyledons</taxon>
        <taxon>Gunneridae</taxon>
        <taxon>Pentapetalae</taxon>
        <taxon>rosids</taxon>
        <taxon>malvids</taxon>
        <taxon>Sapindales</taxon>
        <taxon>Sapindaceae</taxon>
        <taxon>Xanthoceroideae</taxon>
        <taxon>Xanthoceras</taxon>
    </lineage>
</organism>
<keyword evidence="10" id="KW-1185">Reference proteome</keyword>
<feature type="domain" description="Protein kinase" evidence="8">
    <location>
        <begin position="7"/>
        <end position="289"/>
    </location>
</feature>
<dbReference type="PROSITE" id="PS00107">
    <property type="entry name" value="PROTEIN_KINASE_ATP"/>
    <property type="match status" value="1"/>
</dbReference>
<keyword evidence="5 6" id="KW-0067">ATP-binding</keyword>
<evidence type="ECO:0000256" key="3">
    <source>
        <dbReference type="ARBA" id="ARBA00022741"/>
    </source>
</evidence>
<keyword evidence="3 6" id="KW-0547">Nucleotide-binding</keyword>
<dbReference type="InterPro" id="IPR008271">
    <property type="entry name" value="Ser/Thr_kinase_AS"/>
</dbReference>
<dbReference type="EMBL" id="JAFEMO010000011">
    <property type="protein sequence ID" value="KAH7557847.1"/>
    <property type="molecule type" value="Genomic_DNA"/>
</dbReference>
<gene>
    <name evidence="9" type="ORF">JRO89_XS11G0228500</name>
</gene>
<dbReference type="SUPFAM" id="SSF56112">
    <property type="entry name" value="Protein kinase-like (PK-like)"/>
    <property type="match status" value="1"/>
</dbReference>
<evidence type="ECO:0000256" key="4">
    <source>
        <dbReference type="ARBA" id="ARBA00022777"/>
    </source>
</evidence>
<evidence type="ECO:0000256" key="6">
    <source>
        <dbReference type="PROSITE-ProRule" id="PRU10141"/>
    </source>
</evidence>
<dbReference type="InterPro" id="IPR011009">
    <property type="entry name" value="Kinase-like_dom_sf"/>
</dbReference>
<evidence type="ECO:0000313" key="9">
    <source>
        <dbReference type="EMBL" id="KAH7557847.1"/>
    </source>
</evidence>
<evidence type="ECO:0000256" key="5">
    <source>
        <dbReference type="ARBA" id="ARBA00022840"/>
    </source>
</evidence>
<dbReference type="Pfam" id="PF00069">
    <property type="entry name" value="Pkinase"/>
    <property type="match status" value="1"/>
</dbReference>
<keyword evidence="4" id="KW-0418">Kinase</keyword>
<dbReference type="InterPro" id="IPR050108">
    <property type="entry name" value="CDK"/>
</dbReference>
<dbReference type="PROSITE" id="PS50011">
    <property type="entry name" value="PROTEIN_KINASE_DOM"/>
    <property type="match status" value="1"/>
</dbReference>
<proteinExistence type="inferred from homology"/>
<name>A0ABQ8HGW1_9ROSI</name>
<keyword evidence="7" id="KW-0723">Serine/threonine-protein kinase</keyword>
<evidence type="ECO:0000313" key="10">
    <source>
        <dbReference type="Proteomes" id="UP000827721"/>
    </source>
</evidence>
<protein>
    <recommendedName>
        <fullName evidence="8">Protein kinase domain-containing protein</fullName>
    </recommendedName>
</protein>
<reference evidence="9 10" key="1">
    <citation type="submission" date="2021-02" db="EMBL/GenBank/DDBJ databases">
        <title>Plant Genome Project.</title>
        <authorList>
            <person name="Zhang R.-G."/>
        </authorList>
    </citation>
    <scope>NUCLEOTIDE SEQUENCE [LARGE SCALE GENOMIC DNA]</scope>
    <source>
        <tissue evidence="9">Leaves</tissue>
    </source>
</reference>
<dbReference type="Proteomes" id="UP000827721">
    <property type="component" value="Unassembled WGS sequence"/>
</dbReference>
<comment type="similarity">
    <text evidence="1">Belongs to the protein kinase superfamily. CMGC Ser/Thr protein kinase family. CDC2/CDKX subfamily.</text>
</comment>
<evidence type="ECO:0000256" key="2">
    <source>
        <dbReference type="ARBA" id="ARBA00022679"/>
    </source>
</evidence>
<evidence type="ECO:0000259" key="8">
    <source>
        <dbReference type="PROSITE" id="PS50011"/>
    </source>
</evidence>
<dbReference type="PROSITE" id="PS00108">
    <property type="entry name" value="PROTEIN_KINASE_ST"/>
    <property type="match status" value="1"/>
</dbReference>
<dbReference type="InterPro" id="IPR017441">
    <property type="entry name" value="Protein_kinase_ATP_BS"/>
</dbReference>
<feature type="binding site" evidence="6">
    <location>
        <position position="36"/>
    </location>
    <ligand>
        <name>ATP</name>
        <dbReference type="ChEBI" id="CHEBI:30616"/>
    </ligand>
</feature>
<dbReference type="PANTHER" id="PTHR24056:SF366">
    <property type="entry name" value="CYCLIN-DEPENDENT KINASE"/>
    <property type="match status" value="1"/>
</dbReference>